<dbReference type="RefSeq" id="WP_378287328.1">
    <property type="nucleotide sequence ID" value="NZ_JBHSON010000069.1"/>
</dbReference>
<accession>A0ABW1A8V6</accession>
<reference evidence="7" key="1">
    <citation type="journal article" date="2019" name="Int. J. Syst. Evol. Microbiol.">
        <title>The Global Catalogue of Microorganisms (GCM) 10K type strain sequencing project: providing services to taxonomists for standard genome sequencing and annotation.</title>
        <authorList>
            <consortium name="The Broad Institute Genomics Platform"/>
            <consortium name="The Broad Institute Genome Sequencing Center for Infectious Disease"/>
            <person name="Wu L."/>
            <person name="Ma J."/>
        </authorList>
    </citation>
    <scope>NUCLEOTIDE SEQUENCE [LARGE SCALE GENOMIC DNA]</scope>
    <source>
        <strain evidence="7">KCTC 42087</strain>
    </source>
</reference>
<dbReference type="Proteomes" id="UP001596074">
    <property type="component" value="Unassembled WGS sequence"/>
</dbReference>
<dbReference type="SUPFAM" id="SSF55781">
    <property type="entry name" value="GAF domain-like"/>
    <property type="match status" value="1"/>
</dbReference>
<evidence type="ECO:0000313" key="6">
    <source>
        <dbReference type="EMBL" id="MFC5751417.1"/>
    </source>
</evidence>
<feature type="domain" description="IclR-ED" evidence="5">
    <location>
        <begin position="69"/>
        <end position="289"/>
    </location>
</feature>
<dbReference type="InterPro" id="IPR029016">
    <property type="entry name" value="GAF-like_dom_sf"/>
</dbReference>
<keyword evidence="1" id="KW-0805">Transcription regulation</keyword>
<dbReference type="InterPro" id="IPR050707">
    <property type="entry name" value="HTH_MetabolicPath_Reg"/>
</dbReference>
<proteinExistence type="predicted"/>
<dbReference type="PANTHER" id="PTHR30136">
    <property type="entry name" value="HELIX-TURN-HELIX TRANSCRIPTIONAL REGULATOR, ICLR FAMILY"/>
    <property type="match status" value="1"/>
</dbReference>
<name>A0ABW1A8V6_9ACTN</name>
<evidence type="ECO:0000313" key="7">
    <source>
        <dbReference type="Proteomes" id="UP001596074"/>
    </source>
</evidence>
<keyword evidence="3" id="KW-0804">Transcription</keyword>
<organism evidence="6 7">
    <name type="scientific">Actinomadura rugatobispora</name>
    <dbReference type="NCBI Taxonomy" id="1994"/>
    <lineage>
        <taxon>Bacteria</taxon>
        <taxon>Bacillati</taxon>
        <taxon>Actinomycetota</taxon>
        <taxon>Actinomycetes</taxon>
        <taxon>Streptosporangiales</taxon>
        <taxon>Thermomonosporaceae</taxon>
        <taxon>Actinomadura</taxon>
    </lineage>
</organism>
<evidence type="ECO:0000259" key="4">
    <source>
        <dbReference type="PROSITE" id="PS51077"/>
    </source>
</evidence>
<comment type="caution">
    <text evidence="6">The sequence shown here is derived from an EMBL/GenBank/DDBJ whole genome shotgun (WGS) entry which is preliminary data.</text>
</comment>
<dbReference type="InterPro" id="IPR014757">
    <property type="entry name" value="Tscrpt_reg_IclR_C"/>
</dbReference>
<protein>
    <submittedName>
        <fullName evidence="6">IclR family transcriptional regulator</fullName>
    </submittedName>
</protein>
<evidence type="ECO:0000259" key="5">
    <source>
        <dbReference type="PROSITE" id="PS51078"/>
    </source>
</evidence>
<keyword evidence="7" id="KW-1185">Reference proteome</keyword>
<dbReference type="Gene3D" id="1.10.10.10">
    <property type="entry name" value="Winged helix-like DNA-binding domain superfamily/Winged helix DNA-binding domain"/>
    <property type="match status" value="1"/>
</dbReference>
<keyword evidence="2" id="KW-0238">DNA-binding</keyword>
<dbReference type="PANTHER" id="PTHR30136:SF8">
    <property type="entry name" value="TRANSCRIPTIONAL REGULATORY PROTEIN"/>
    <property type="match status" value="1"/>
</dbReference>
<evidence type="ECO:0000256" key="1">
    <source>
        <dbReference type="ARBA" id="ARBA00023015"/>
    </source>
</evidence>
<dbReference type="InterPro" id="IPR036388">
    <property type="entry name" value="WH-like_DNA-bd_sf"/>
</dbReference>
<dbReference type="InterPro" id="IPR005471">
    <property type="entry name" value="Tscrpt_reg_IclR_N"/>
</dbReference>
<dbReference type="PROSITE" id="PS51078">
    <property type="entry name" value="ICLR_ED"/>
    <property type="match status" value="1"/>
</dbReference>
<feature type="domain" description="HTH iclR-type" evidence="4">
    <location>
        <begin position="5"/>
        <end position="68"/>
    </location>
</feature>
<dbReference type="Pfam" id="PF09339">
    <property type="entry name" value="HTH_IclR"/>
    <property type="match status" value="1"/>
</dbReference>
<dbReference type="SMART" id="SM00346">
    <property type="entry name" value="HTH_ICLR"/>
    <property type="match status" value="1"/>
</dbReference>
<dbReference type="SUPFAM" id="SSF46785">
    <property type="entry name" value="Winged helix' DNA-binding domain"/>
    <property type="match status" value="1"/>
</dbReference>
<evidence type="ECO:0000256" key="3">
    <source>
        <dbReference type="ARBA" id="ARBA00023163"/>
    </source>
</evidence>
<dbReference type="PROSITE" id="PS51077">
    <property type="entry name" value="HTH_ICLR"/>
    <property type="match status" value="1"/>
</dbReference>
<sequence length="293" mass="31027">MARPAPAAARALQIIDLLVTHRGEQFTISDIARRTGIGLGSTHAVLAVLEETGYLSRHPVRRTYGLGPALVSAGMAALEQHPAIRVAAEQITKLAAELDADVVVTAATPAEIVFVVVGGTGSRYGPGFREGERVPLVPPLGLVFMAWADPGEVEAWLGRAPVALDRDRVELGLATVRERGYALGRISAMRRVLGDRPASFADPRPDEGGDHDALVASISLHDDYDLPAIEPGREYDLGMASAPVFDSDGRVFVAITASGFSPGLTGRDVVDIGERVRACATVVTKQTRGRPRG</sequence>
<dbReference type="InterPro" id="IPR036390">
    <property type="entry name" value="WH_DNA-bd_sf"/>
</dbReference>
<dbReference type="Gene3D" id="3.30.450.40">
    <property type="match status" value="1"/>
</dbReference>
<dbReference type="EMBL" id="JBHSON010000069">
    <property type="protein sequence ID" value="MFC5751417.1"/>
    <property type="molecule type" value="Genomic_DNA"/>
</dbReference>
<evidence type="ECO:0000256" key="2">
    <source>
        <dbReference type="ARBA" id="ARBA00023125"/>
    </source>
</evidence>
<gene>
    <name evidence="6" type="ORF">ACFPZN_37860</name>
</gene>